<evidence type="ECO:0000259" key="6">
    <source>
        <dbReference type="Pfam" id="PF01957"/>
    </source>
</evidence>
<name>A0A1I6D363_9FIRM</name>
<gene>
    <name evidence="8" type="ORF">SAMN05660706_104173</name>
</gene>
<organism evidence="8 9">
    <name type="scientific">Desulfoscipio geothermicus DSM 3669</name>
    <dbReference type="NCBI Taxonomy" id="1121426"/>
    <lineage>
        <taxon>Bacteria</taxon>
        <taxon>Bacillati</taxon>
        <taxon>Bacillota</taxon>
        <taxon>Clostridia</taxon>
        <taxon>Eubacteriales</taxon>
        <taxon>Desulfallaceae</taxon>
        <taxon>Desulfoscipio</taxon>
    </lineage>
</organism>
<dbReference type="InterPro" id="IPR012340">
    <property type="entry name" value="NA-bd_OB-fold"/>
</dbReference>
<dbReference type="Proteomes" id="UP000199584">
    <property type="component" value="Unassembled WGS sequence"/>
</dbReference>
<evidence type="ECO:0000256" key="1">
    <source>
        <dbReference type="ARBA" id="ARBA00004141"/>
    </source>
</evidence>
<dbReference type="GO" id="GO:0005886">
    <property type="term" value="C:plasma membrane"/>
    <property type="evidence" value="ECO:0007669"/>
    <property type="project" value="TreeGrafter"/>
</dbReference>
<evidence type="ECO:0000313" key="9">
    <source>
        <dbReference type="Proteomes" id="UP000199584"/>
    </source>
</evidence>
<proteinExistence type="predicted"/>
<reference evidence="9" key="1">
    <citation type="submission" date="2016-10" db="EMBL/GenBank/DDBJ databases">
        <authorList>
            <person name="Varghese N."/>
            <person name="Submissions S."/>
        </authorList>
    </citation>
    <scope>NUCLEOTIDE SEQUENCE [LARGE SCALE GENOMIC DNA]</scope>
    <source>
        <strain evidence="9">DSM 3669</strain>
    </source>
</reference>
<dbReference type="RefSeq" id="WP_092482166.1">
    <property type="nucleotide sequence ID" value="NZ_FOYM01000004.1"/>
</dbReference>
<evidence type="ECO:0000256" key="5">
    <source>
        <dbReference type="SAM" id="Phobius"/>
    </source>
</evidence>
<dbReference type="OrthoDB" id="9806253at2"/>
<dbReference type="EMBL" id="FOYM01000004">
    <property type="protein sequence ID" value="SFQ99793.1"/>
    <property type="molecule type" value="Genomic_DNA"/>
</dbReference>
<dbReference type="InterPro" id="IPR052165">
    <property type="entry name" value="Membrane_assoc_protease"/>
</dbReference>
<accession>A0A1I6D363</accession>
<feature type="domain" description="NfeD-like C-terminal" evidence="6">
    <location>
        <begin position="108"/>
        <end position="162"/>
    </location>
</feature>
<keyword evidence="2 5" id="KW-0812">Transmembrane</keyword>
<evidence type="ECO:0000313" key="8">
    <source>
        <dbReference type="EMBL" id="SFQ99793.1"/>
    </source>
</evidence>
<comment type="subcellular location">
    <subcellularLocation>
        <location evidence="1">Membrane</location>
        <topology evidence="1">Multi-pass membrane protein</topology>
    </subcellularLocation>
</comment>
<keyword evidence="9" id="KW-1185">Reference proteome</keyword>
<dbReference type="Gene3D" id="2.40.50.140">
    <property type="entry name" value="Nucleic acid-binding proteins"/>
    <property type="match status" value="1"/>
</dbReference>
<dbReference type="PANTHER" id="PTHR33507">
    <property type="entry name" value="INNER MEMBRANE PROTEIN YBBJ"/>
    <property type="match status" value="1"/>
</dbReference>
<dbReference type="STRING" id="39060.SAMN05660706_104173"/>
<dbReference type="Pfam" id="PF01957">
    <property type="entry name" value="NfeD"/>
    <property type="match status" value="1"/>
</dbReference>
<dbReference type="Pfam" id="PF24961">
    <property type="entry name" value="NfeD_membrane"/>
    <property type="match status" value="1"/>
</dbReference>
<feature type="transmembrane region" description="Helical" evidence="5">
    <location>
        <begin position="57"/>
        <end position="79"/>
    </location>
</feature>
<keyword evidence="3 5" id="KW-1133">Transmembrane helix</keyword>
<feature type="domain" description="NfeD integral membrane" evidence="7">
    <location>
        <begin position="8"/>
        <end position="75"/>
    </location>
</feature>
<dbReference type="PANTHER" id="PTHR33507:SF3">
    <property type="entry name" value="INNER MEMBRANE PROTEIN YBBJ"/>
    <property type="match status" value="1"/>
</dbReference>
<feature type="transmembrane region" description="Helical" evidence="5">
    <location>
        <begin position="6"/>
        <end position="26"/>
    </location>
</feature>
<feature type="transmembrane region" description="Helical" evidence="5">
    <location>
        <begin position="33"/>
        <end position="51"/>
    </location>
</feature>
<sequence>MSPDLVPWLAALAFLLGIFALVLEVFLLPGFGIAGMAGIIFLGWGVLLLSVDITSAFKALVVALILSIVLFVLGIKLLAGINFWQRFTLGVRQYKEAGYTTPGEEAGRFIGLEGVAVTPLRPAGTAEVDGQRLDVVSEGGFVMARAKVKVIKVEGSRIVVRPL</sequence>
<dbReference type="AlphaFoldDB" id="A0A1I6D363"/>
<evidence type="ECO:0000256" key="2">
    <source>
        <dbReference type="ARBA" id="ARBA00022692"/>
    </source>
</evidence>
<evidence type="ECO:0000256" key="4">
    <source>
        <dbReference type="ARBA" id="ARBA00023136"/>
    </source>
</evidence>
<keyword evidence="4 5" id="KW-0472">Membrane</keyword>
<dbReference type="InterPro" id="IPR002810">
    <property type="entry name" value="NfeD-like_C"/>
</dbReference>
<dbReference type="InterPro" id="IPR056739">
    <property type="entry name" value="NfeD_membrane"/>
</dbReference>
<protein>
    <submittedName>
        <fullName evidence="8">NfeD-like C-terminal, partner-binding</fullName>
    </submittedName>
</protein>
<evidence type="ECO:0000259" key="7">
    <source>
        <dbReference type="Pfam" id="PF24961"/>
    </source>
</evidence>
<evidence type="ECO:0000256" key="3">
    <source>
        <dbReference type="ARBA" id="ARBA00022989"/>
    </source>
</evidence>